<comment type="caution">
    <text evidence="3">The sequence shown here is derived from an EMBL/GenBank/DDBJ whole genome shotgun (WGS) entry which is preliminary data.</text>
</comment>
<feature type="domain" description="AAA+ ATPase" evidence="2">
    <location>
        <begin position="39"/>
        <end position="238"/>
    </location>
</feature>
<dbReference type="SMART" id="SM00382">
    <property type="entry name" value="AAA"/>
    <property type="match status" value="1"/>
</dbReference>
<evidence type="ECO:0000313" key="3">
    <source>
        <dbReference type="EMBL" id="MFB9447701.1"/>
    </source>
</evidence>
<feature type="region of interest" description="Disordered" evidence="1">
    <location>
        <begin position="427"/>
        <end position="455"/>
    </location>
</feature>
<protein>
    <submittedName>
        <fullName evidence="3">P-loop NTPase fold protein</fullName>
    </submittedName>
</protein>
<dbReference type="InterPro" id="IPR011646">
    <property type="entry name" value="KAP_P-loop"/>
</dbReference>
<keyword evidence="4" id="KW-1185">Reference proteome</keyword>
<reference evidence="3 4" key="1">
    <citation type="submission" date="2024-09" db="EMBL/GenBank/DDBJ databases">
        <authorList>
            <person name="Sun Q."/>
            <person name="Mori K."/>
        </authorList>
    </citation>
    <scope>NUCLEOTIDE SEQUENCE [LARGE SCALE GENOMIC DNA]</scope>
    <source>
        <strain evidence="3 4">JCM 3307</strain>
    </source>
</reference>
<name>A0ABV5MFS9_9ACTN</name>
<gene>
    <name evidence="3" type="ORF">ACFFTR_31810</name>
</gene>
<evidence type="ECO:0000259" key="2">
    <source>
        <dbReference type="SMART" id="SM00382"/>
    </source>
</evidence>
<dbReference type="Gene3D" id="3.40.50.300">
    <property type="entry name" value="P-loop containing nucleotide triphosphate hydrolases"/>
    <property type="match status" value="1"/>
</dbReference>
<dbReference type="Pfam" id="PF07693">
    <property type="entry name" value="KAP_NTPase"/>
    <property type="match status" value="1"/>
</dbReference>
<organism evidence="3 4">
    <name type="scientific">Dactylosporangium vinaceum</name>
    <dbReference type="NCBI Taxonomy" id="53362"/>
    <lineage>
        <taxon>Bacteria</taxon>
        <taxon>Bacillati</taxon>
        <taxon>Actinomycetota</taxon>
        <taxon>Actinomycetes</taxon>
        <taxon>Micromonosporales</taxon>
        <taxon>Micromonosporaceae</taxon>
        <taxon>Dactylosporangium</taxon>
    </lineage>
</organism>
<proteinExistence type="predicted"/>
<dbReference type="InterPro" id="IPR027417">
    <property type="entry name" value="P-loop_NTPase"/>
</dbReference>
<evidence type="ECO:0000313" key="4">
    <source>
        <dbReference type="Proteomes" id="UP001589608"/>
    </source>
</evidence>
<dbReference type="Proteomes" id="UP001589608">
    <property type="component" value="Unassembled WGS sequence"/>
</dbReference>
<evidence type="ECO:0000256" key="1">
    <source>
        <dbReference type="SAM" id="MobiDB-lite"/>
    </source>
</evidence>
<accession>A0ABV5MFS9</accession>
<dbReference type="InterPro" id="IPR003593">
    <property type="entry name" value="AAA+_ATPase"/>
</dbReference>
<dbReference type="SUPFAM" id="SSF52540">
    <property type="entry name" value="P-loop containing nucleoside triphosphate hydrolases"/>
    <property type="match status" value="1"/>
</dbReference>
<sequence length="455" mass="50019">MSDWWSDEPILHSEDDRFGRRRFIDHAISLVRQIGTRPSSAVIGLVGPWGSGKTSSMRLIAAGLPTADWRVAWVNPWAVGGPDAVTAEVLGAIQSVLPPGGKAQRALSQVTRHSRHLTPAIALLPYAGEPLKAGVESVLNEANGSGTLAEQLGKAEKALLKLQQPVLVVLDDLDRLQPDQLLTVFRAIRVLGRLPYVHYLVAYDHQTLLDVLCATPIANGRVDRAVAFLEKIVNLPLDQPPFREEHAERLLTEGIAAALDAAGVGITDEVADRLAAERDVLLSLLAEPRALSRLVAQLRIYLPLVGADEVDLVDFLVLTYLRLAHPLLYRDLSMRSGLLTLVVPGKESSLPRYRYDAESLVERFHVPDVHGRRVARILQRLFPILDPDSHPAQDSAWRAKRKYDHRASDPDCVDRYFALAADENDVGRRSRRRAVVPRVPMPVGSEGETGGSPVS</sequence>
<dbReference type="EMBL" id="JBHMCA010000054">
    <property type="protein sequence ID" value="MFB9447701.1"/>
    <property type="molecule type" value="Genomic_DNA"/>
</dbReference>
<dbReference type="RefSeq" id="WP_223102615.1">
    <property type="nucleotide sequence ID" value="NZ_CP061913.1"/>
</dbReference>